<dbReference type="SUPFAM" id="SSF56935">
    <property type="entry name" value="Porins"/>
    <property type="match status" value="1"/>
</dbReference>
<dbReference type="Pfam" id="PF13609">
    <property type="entry name" value="Porin_4"/>
    <property type="match status" value="1"/>
</dbReference>
<accession>A0AAX3U6I8</accession>
<evidence type="ECO:0000313" key="7">
    <source>
        <dbReference type="Proteomes" id="UP001239257"/>
    </source>
</evidence>
<protein>
    <submittedName>
        <fullName evidence="6">Porin</fullName>
    </submittedName>
</protein>
<evidence type="ECO:0000313" key="6">
    <source>
        <dbReference type="EMBL" id="WGK82408.1"/>
    </source>
</evidence>
<dbReference type="GO" id="GO:0009279">
    <property type="term" value="C:cell outer membrane"/>
    <property type="evidence" value="ECO:0007669"/>
    <property type="project" value="UniProtKB-SubCell"/>
</dbReference>
<dbReference type="PANTHER" id="PTHR34501:SF2">
    <property type="entry name" value="OUTER MEMBRANE PORIN F-RELATED"/>
    <property type="match status" value="1"/>
</dbReference>
<dbReference type="EMBL" id="CP118709">
    <property type="protein sequence ID" value="WGK82408.1"/>
    <property type="molecule type" value="Genomic_DNA"/>
</dbReference>
<feature type="chain" id="PRO_5043601249" evidence="4">
    <location>
        <begin position="20"/>
        <end position="346"/>
    </location>
</feature>
<feature type="signal peptide" evidence="4">
    <location>
        <begin position="1"/>
        <end position="19"/>
    </location>
</feature>
<keyword evidence="3" id="KW-0472">Membrane</keyword>
<evidence type="ECO:0000259" key="5">
    <source>
        <dbReference type="Pfam" id="PF13609"/>
    </source>
</evidence>
<dbReference type="GO" id="GO:0015288">
    <property type="term" value="F:porin activity"/>
    <property type="evidence" value="ECO:0007669"/>
    <property type="project" value="InterPro"/>
</dbReference>
<dbReference type="RefSeq" id="WP_301065781.1">
    <property type="nucleotide sequence ID" value="NZ_CP118709.1"/>
</dbReference>
<evidence type="ECO:0000256" key="3">
    <source>
        <dbReference type="ARBA" id="ARBA00023136"/>
    </source>
</evidence>
<dbReference type="AlphaFoldDB" id="A0AAX3U6I8"/>
<organism evidence="6 7">
    <name type="scientific">Vibrio aestuarianus</name>
    <dbReference type="NCBI Taxonomy" id="28171"/>
    <lineage>
        <taxon>Bacteria</taxon>
        <taxon>Pseudomonadati</taxon>
        <taxon>Pseudomonadota</taxon>
        <taxon>Gammaproteobacteria</taxon>
        <taxon>Vibrionales</taxon>
        <taxon>Vibrionaceae</taxon>
        <taxon>Vibrio</taxon>
    </lineage>
</organism>
<comment type="subcellular location">
    <subcellularLocation>
        <location evidence="1">Cell outer membrane</location>
        <topology evidence="1">Multi-pass membrane protein</topology>
    </subcellularLocation>
</comment>
<dbReference type="InterPro" id="IPR023614">
    <property type="entry name" value="Porin_dom_sf"/>
</dbReference>
<evidence type="ECO:0000256" key="4">
    <source>
        <dbReference type="SAM" id="SignalP"/>
    </source>
</evidence>
<sequence>MKKTLLALAVMAAAGSAQAGIEVYNNEGVTVNLKGDIEVVYVQAIAENSEFKQEIQDADFGFDVRYAINDDLQFGGYWEFDGASSDVTKGSSTSANVGDVYVALYSQSMGSIKVGRTCGMLDDAGVANDYQFGITSFFSNDSEFCGDETIRYDIDKGNIYAGASYTQDKNENTNIGKDGNYFDAKIGGRVAGFDIRAYFASANLENRTKEIDGFKFDETTGAPVAAKVKTADANADETLWALEAVYSGVENLNVGIGYYALNQDVQGAGDMDSDSLALGVDYTIEKTTLSVGYSLSDKDGAADKINSWFVNAGYGLAPNTTAYVEVGGNDVDNTDTGVALGVKASF</sequence>
<gene>
    <name evidence="6" type="ORF">PYE51_03930</name>
</gene>
<dbReference type="InterPro" id="IPR033900">
    <property type="entry name" value="Gram_neg_porin_domain"/>
</dbReference>
<evidence type="ECO:0000256" key="1">
    <source>
        <dbReference type="ARBA" id="ARBA00004571"/>
    </source>
</evidence>
<dbReference type="Gene3D" id="2.40.160.10">
    <property type="entry name" value="Porin"/>
    <property type="match status" value="1"/>
</dbReference>
<dbReference type="PANTHER" id="PTHR34501">
    <property type="entry name" value="PROTEIN YDDL-RELATED"/>
    <property type="match status" value="1"/>
</dbReference>
<dbReference type="Proteomes" id="UP001239257">
    <property type="component" value="Chromosome 1"/>
</dbReference>
<proteinExistence type="predicted"/>
<dbReference type="InterPro" id="IPR050298">
    <property type="entry name" value="Gram-neg_bact_OMP"/>
</dbReference>
<name>A0AAX3U6I8_9VIBR</name>
<keyword evidence="2 4" id="KW-0732">Signal</keyword>
<reference evidence="6" key="1">
    <citation type="submission" date="2022-02" db="EMBL/GenBank/DDBJ databases">
        <title>Emergence and expansion in Europe of a Vibrio aestuarianus clonal complex pathogenic for oysters.</title>
        <authorList>
            <person name="Mesnil A."/>
            <person name="Travers M.-A."/>
        </authorList>
    </citation>
    <scope>NUCLEOTIDE SEQUENCE</scope>
    <source>
        <strain evidence="6">U29</strain>
    </source>
</reference>
<evidence type="ECO:0000256" key="2">
    <source>
        <dbReference type="ARBA" id="ARBA00022729"/>
    </source>
</evidence>
<feature type="domain" description="Porin" evidence="5">
    <location>
        <begin position="7"/>
        <end position="333"/>
    </location>
</feature>